<name>A0AA43TYR5_9LECA</name>
<dbReference type="PANTHER" id="PTHR47990">
    <property type="entry name" value="2-OXOGLUTARATE (2OG) AND FE(II)-DEPENDENT OXYGENASE SUPERFAMILY PROTEIN-RELATED"/>
    <property type="match status" value="1"/>
</dbReference>
<dbReference type="SUPFAM" id="SSF51197">
    <property type="entry name" value="Clavaminate synthase-like"/>
    <property type="match status" value="1"/>
</dbReference>
<dbReference type="InterPro" id="IPR005123">
    <property type="entry name" value="Oxoglu/Fe-dep_dioxygenase_dom"/>
</dbReference>
<keyword evidence="2" id="KW-0408">Iron</keyword>
<dbReference type="Proteomes" id="UP001161017">
    <property type="component" value="Unassembled WGS sequence"/>
</dbReference>
<evidence type="ECO:0000256" key="3">
    <source>
        <dbReference type="SAM" id="MobiDB-lite"/>
    </source>
</evidence>
<dbReference type="InterPro" id="IPR026992">
    <property type="entry name" value="DIOX_N"/>
</dbReference>
<dbReference type="EMBL" id="JAPUFD010000020">
    <property type="protein sequence ID" value="MDI1492719.1"/>
    <property type="molecule type" value="Genomic_DNA"/>
</dbReference>
<protein>
    <recommendedName>
        <fullName evidence="4">Fe2OG dioxygenase domain-containing protein</fullName>
    </recommendedName>
</protein>
<evidence type="ECO:0000259" key="4">
    <source>
        <dbReference type="PROSITE" id="PS51471"/>
    </source>
</evidence>
<dbReference type="GO" id="GO:0016491">
    <property type="term" value="F:oxidoreductase activity"/>
    <property type="evidence" value="ECO:0007669"/>
    <property type="project" value="UniProtKB-KW"/>
</dbReference>
<reference evidence="5" key="1">
    <citation type="journal article" date="2023" name="Genome Biol. Evol.">
        <title>First Whole Genome Sequence and Flow Cytometry Genome Size Data for the Lichen-Forming Fungus Ramalina farinacea (Ascomycota).</title>
        <authorList>
            <person name="Llewellyn T."/>
            <person name="Mian S."/>
            <person name="Hill R."/>
            <person name="Leitch I.J."/>
            <person name="Gaya E."/>
        </authorList>
    </citation>
    <scope>NUCLEOTIDE SEQUENCE</scope>
    <source>
        <strain evidence="5">LIQ254RAFAR</strain>
    </source>
</reference>
<dbReference type="AlphaFoldDB" id="A0AA43TYR5"/>
<dbReference type="PROSITE" id="PS51471">
    <property type="entry name" value="FE2OG_OXY"/>
    <property type="match status" value="1"/>
</dbReference>
<sequence>MATSTNLEFKPPSGASSSFNIPPFPDNVRTAPLLTICLKKLVENDDGERERLFEASKSLGFMYLDMRGCEAGERLLRDADNMFWLMDFFFDLPMEEKAKCDLSSQGSYFGYKGKGREVMDDQGTKDYNEMYNISKDDILGLTTPLPAPDIITYHRPAVAAYISSNYAILDTLFTSLNTSLRLPPATLSSLHRKTEPSGCHTRFIRGHPSASPQTTDQRTLGEHTDFGSLSILFNRLGGLQVQLPDSDDWVYVRPVPGCAIVNLGDAMVRFTAEVLRSNLHRVVDPPGEQKGMMRQSLVFFCRPEHTAQLRRLKGGMVDEEGIGGEAGEEEVGVSSKEWLERRHMSKKIGVGFHKPGDFAKGAGTEGSRRAVKV</sequence>
<gene>
    <name evidence="5" type="ORF">OHK93_004501</name>
</gene>
<evidence type="ECO:0000313" key="5">
    <source>
        <dbReference type="EMBL" id="MDI1492719.1"/>
    </source>
</evidence>
<keyword evidence="6" id="KW-1185">Reference proteome</keyword>
<dbReference type="Gene3D" id="2.60.120.330">
    <property type="entry name" value="B-lactam Antibiotic, Isopenicillin N Synthase, Chain"/>
    <property type="match status" value="1"/>
</dbReference>
<dbReference type="Pfam" id="PF03171">
    <property type="entry name" value="2OG-FeII_Oxy"/>
    <property type="match status" value="1"/>
</dbReference>
<dbReference type="GO" id="GO:0046872">
    <property type="term" value="F:metal ion binding"/>
    <property type="evidence" value="ECO:0007669"/>
    <property type="project" value="UniProtKB-KW"/>
</dbReference>
<feature type="region of interest" description="Disordered" evidence="3">
    <location>
        <begin position="1"/>
        <end position="21"/>
    </location>
</feature>
<dbReference type="Pfam" id="PF14226">
    <property type="entry name" value="DIOX_N"/>
    <property type="match status" value="1"/>
</dbReference>
<organism evidence="5 6">
    <name type="scientific">Ramalina farinacea</name>
    <dbReference type="NCBI Taxonomy" id="258253"/>
    <lineage>
        <taxon>Eukaryota</taxon>
        <taxon>Fungi</taxon>
        <taxon>Dikarya</taxon>
        <taxon>Ascomycota</taxon>
        <taxon>Pezizomycotina</taxon>
        <taxon>Lecanoromycetes</taxon>
        <taxon>OSLEUM clade</taxon>
        <taxon>Lecanoromycetidae</taxon>
        <taxon>Lecanorales</taxon>
        <taxon>Lecanorineae</taxon>
        <taxon>Ramalinaceae</taxon>
        <taxon>Ramalina</taxon>
    </lineage>
</organism>
<evidence type="ECO:0000256" key="2">
    <source>
        <dbReference type="RuleBase" id="RU003682"/>
    </source>
</evidence>
<evidence type="ECO:0000256" key="1">
    <source>
        <dbReference type="ARBA" id="ARBA00008056"/>
    </source>
</evidence>
<dbReference type="InterPro" id="IPR027443">
    <property type="entry name" value="IPNS-like_sf"/>
</dbReference>
<dbReference type="GO" id="GO:0044283">
    <property type="term" value="P:small molecule biosynthetic process"/>
    <property type="evidence" value="ECO:0007669"/>
    <property type="project" value="UniProtKB-ARBA"/>
</dbReference>
<comment type="similarity">
    <text evidence="1 2">Belongs to the iron/ascorbate-dependent oxidoreductase family.</text>
</comment>
<proteinExistence type="inferred from homology"/>
<accession>A0AA43TYR5</accession>
<feature type="domain" description="Fe2OG dioxygenase" evidence="4">
    <location>
        <begin position="195"/>
        <end position="303"/>
    </location>
</feature>
<comment type="caution">
    <text evidence="5">The sequence shown here is derived from an EMBL/GenBank/DDBJ whole genome shotgun (WGS) entry which is preliminary data.</text>
</comment>
<keyword evidence="2" id="KW-0560">Oxidoreductase</keyword>
<evidence type="ECO:0000313" key="6">
    <source>
        <dbReference type="Proteomes" id="UP001161017"/>
    </source>
</evidence>
<dbReference type="InterPro" id="IPR044861">
    <property type="entry name" value="IPNS-like_FE2OG_OXY"/>
</dbReference>
<keyword evidence="2" id="KW-0479">Metal-binding</keyword>
<dbReference type="InterPro" id="IPR050231">
    <property type="entry name" value="Iron_ascorbate_oxido_reductase"/>
</dbReference>